<dbReference type="EMBL" id="GEDG01035035">
    <property type="protein sequence ID" value="JAP09427.1"/>
    <property type="molecule type" value="Transcribed_RNA"/>
</dbReference>
<dbReference type="SUPFAM" id="SSF53756">
    <property type="entry name" value="UDP-Glycosyltransferase/glycogen phosphorylase"/>
    <property type="match status" value="1"/>
</dbReference>
<proteinExistence type="predicted"/>
<organism evidence="1">
    <name type="scientific">Solanum chacoense</name>
    <name type="common">Chaco potato</name>
    <dbReference type="NCBI Taxonomy" id="4108"/>
    <lineage>
        <taxon>Eukaryota</taxon>
        <taxon>Viridiplantae</taxon>
        <taxon>Streptophyta</taxon>
        <taxon>Embryophyta</taxon>
        <taxon>Tracheophyta</taxon>
        <taxon>Spermatophyta</taxon>
        <taxon>Magnoliopsida</taxon>
        <taxon>eudicotyledons</taxon>
        <taxon>Gunneridae</taxon>
        <taxon>Pentapetalae</taxon>
        <taxon>asterids</taxon>
        <taxon>lamiids</taxon>
        <taxon>Solanales</taxon>
        <taxon>Solanaceae</taxon>
        <taxon>Solanoideae</taxon>
        <taxon>Solaneae</taxon>
        <taxon>Solanum</taxon>
    </lineage>
</organism>
<protein>
    <submittedName>
        <fullName evidence="1">Putative ovule protein</fullName>
    </submittedName>
</protein>
<dbReference type="PANTHER" id="PTHR48048:SF53">
    <property type="entry name" value="GLYCOSYLTRANSFERASE"/>
    <property type="match status" value="1"/>
</dbReference>
<dbReference type="AlphaFoldDB" id="A0A0V0GNA7"/>
<dbReference type="Gene3D" id="3.40.50.2000">
    <property type="entry name" value="Glycogen Phosphorylase B"/>
    <property type="match status" value="2"/>
</dbReference>
<dbReference type="GO" id="GO:0035251">
    <property type="term" value="F:UDP-glucosyltransferase activity"/>
    <property type="evidence" value="ECO:0007669"/>
    <property type="project" value="InterPro"/>
</dbReference>
<dbReference type="PANTHER" id="PTHR48048">
    <property type="entry name" value="GLYCOSYLTRANSFERASE"/>
    <property type="match status" value="1"/>
</dbReference>
<sequence length="96" mass="10683">MYLDLSKRLREAKAILVNTFSEFESHAVKSLSIDEKIPLVYPVGPLLNLDNDHGNNQDSSQHQTIINWLDDQPDSSVMYLCFGSLGSFNGVANKGN</sequence>
<reference evidence="1" key="1">
    <citation type="submission" date="2015-12" db="EMBL/GenBank/DDBJ databases">
        <title>Gene expression during late stages of embryo sac development: a critical building block for successful pollen-pistil interactions.</title>
        <authorList>
            <person name="Liu Y."/>
            <person name="Joly V."/>
            <person name="Sabar M."/>
            <person name="Matton D.P."/>
        </authorList>
    </citation>
    <scope>NUCLEOTIDE SEQUENCE</scope>
</reference>
<evidence type="ECO:0000313" key="1">
    <source>
        <dbReference type="EMBL" id="JAP09427.1"/>
    </source>
</evidence>
<accession>A0A0V0GNA7</accession>
<dbReference type="InterPro" id="IPR050481">
    <property type="entry name" value="UDP-glycosyltransf_plant"/>
</dbReference>
<name>A0A0V0GNA7_SOLCH</name>